<dbReference type="PANTHER" id="PTHR38248">
    <property type="entry name" value="FUNK1 6"/>
    <property type="match status" value="1"/>
</dbReference>
<dbReference type="OrthoDB" id="312874at2759"/>
<keyword evidence="4" id="KW-1185">Reference proteome</keyword>
<comment type="caution">
    <text evidence="3">The sequence shown here is derived from an EMBL/GenBank/DDBJ whole genome shotgun (WGS) entry which is preliminary data.</text>
</comment>
<feature type="compositionally biased region" description="Polar residues" evidence="1">
    <location>
        <begin position="784"/>
        <end position="799"/>
    </location>
</feature>
<dbReference type="AlphaFoldDB" id="A0A409WX90"/>
<evidence type="ECO:0000256" key="1">
    <source>
        <dbReference type="SAM" id="MobiDB-lite"/>
    </source>
</evidence>
<sequence>MNKDISFFIDTVIVTLAHGRLASNPASQLSRRFTPITALAGKSYPPSGSVPPAPIQSYTPLMQINYSDNSTIPAVFPQIAHKMEQEFVLCDLDAFMKEYLPFVPDDAYVRECVSGKLRSCKLVSGTFTSTLRFTKYSPPLTTSVSEIETYADLKEISDVIGEYVYPGRSRNIFHYQNTPHSAIDSDIDGSTHNVDACFTSDPAPLAHSPTKLRLNTTSMAVPMVHKLTVQQVYDNNKQIVSANVQIMNDDVRRMFTFGITIECDQVTLWFHSRSHSAISTSFSFVEEPKLLIKVFMSILFASEVELGYDPNVTKGEDSRYTFKIPQEDGPDRFFRTIKPIAEYRSNNITGRMTRIFKVTEVNTSRPKKKYVLKDVWIEADAQTEGQIQKTLFENIEEFWRKTTPDDKKDLEYLKAKHAKLVDKKKYKDFFLAIETDWEGQISKEVPSDAISHRDVFNAPTLTSDFRKSVSLALRKSRGTPRPVLNVQQPAPPREYAKKKQYRVVFKEICTSVGELKTLGKVTDILHQVLTPLQLMFCAGWVHRDISSGNILAHKHKNKWKVKLSDLEYAKKFPPPRDYIPATDPKTATPYFMPHEILANRHIYISAVDGDEHKDPFSTDRIQVVIHNFQHDLESVWWLLLWTLVARIKHDISNDWAKMIFQNTLHLSIARDRCFCESIHPKLHDILATPAKGFSKPMDDLRQIMVKAYHNREKDGNIRNAGTYLHVHSQFEGLFAVIERQKGWRKARKTKLIVDRPHRKKTGVRKAATQDPPEGVPSEPSVPVKNSTLRTRAIQPQPTSRKPRVHQPARVKRELSDDERAPPLRPGPSKRSKR</sequence>
<feature type="domain" description="Fungal-type protein kinase" evidence="2">
    <location>
        <begin position="216"/>
        <end position="642"/>
    </location>
</feature>
<proteinExistence type="predicted"/>
<feature type="compositionally biased region" description="Basic and acidic residues" evidence="1">
    <location>
        <begin position="810"/>
        <end position="821"/>
    </location>
</feature>
<dbReference type="Pfam" id="PF17667">
    <property type="entry name" value="Pkinase_fungal"/>
    <property type="match status" value="1"/>
</dbReference>
<feature type="compositionally biased region" description="Basic residues" evidence="1">
    <location>
        <begin position="754"/>
        <end position="763"/>
    </location>
</feature>
<feature type="compositionally biased region" description="Basic residues" evidence="1">
    <location>
        <begin position="800"/>
        <end position="809"/>
    </location>
</feature>
<evidence type="ECO:0000313" key="3">
    <source>
        <dbReference type="EMBL" id="PPQ83150.1"/>
    </source>
</evidence>
<evidence type="ECO:0000313" key="4">
    <source>
        <dbReference type="Proteomes" id="UP000283269"/>
    </source>
</evidence>
<dbReference type="InParanoid" id="A0A409WX90"/>
<dbReference type="InterPro" id="IPR040976">
    <property type="entry name" value="Pkinase_fungal"/>
</dbReference>
<name>A0A409WX90_PSICY</name>
<gene>
    <name evidence="3" type="ORF">CVT25_005393</name>
</gene>
<protein>
    <recommendedName>
        <fullName evidence="2">Fungal-type protein kinase domain-containing protein</fullName>
    </recommendedName>
</protein>
<dbReference type="SUPFAM" id="SSF56112">
    <property type="entry name" value="Protein kinase-like (PK-like)"/>
    <property type="match status" value="1"/>
</dbReference>
<evidence type="ECO:0000259" key="2">
    <source>
        <dbReference type="Pfam" id="PF17667"/>
    </source>
</evidence>
<dbReference type="Proteomes" id="UP000283269">
    <property type="component" value="Unassembled WGS sequence"/>
</dbReference>
<organism evidence="3 4">
    <name type="scientific">Psilocybe cyanescens</name>
    <dbReference type="NCBI Taxonomy" id="93625"/>
    <lineage>
        <taxon>Eukaryota</taxon>
        <taxon>Fungi</taxon>
        <taxon>Dikarya</taxon>
        <taxon>Basidiomycota</taxon>
        <taxon>Agaricomycotina</taxon>
        <taxon>Agaricomycetes</taxon>
        <taxon>Agaricomycetidae</taxon>
        <taxon>Agaricales</taxon>
        <taxon>Agaricineae</taxon>
        <taxon>Strophariaceae</taxon>
        <taxon>Psilocybe</taxon>
    </lineage>
</organism>
<accession>A0A409WX90</accession>
<dbReference type="EMBL" id="NHYD01003043">
    <property type="protein sequence ID" value="PPQ83150.1"/>
    <property type="molecule type" value="Genomic_DNA"/>
</dbReference>
<feature type="region of interest" description="Disordered" evidence="1">
    <location>
        <begin position="754"/>
        <end position="833"/>
    </location>
</feature>
<feature type="compositionally biased region" description="Low complexity" evidence="1">
    <location>
        <begin position="771"/>
        <end position="783"/>
    </location>
</feature>
<dbReference type="InterPro" id="IPR011009">
    <property type="entry name" value="Kinase-like_dom_sf"/>
</dbReference>
<dbReference type="Gene3D" id="1.10.510.10">
    <property type="entry name" value="Transferase(Phosphotransferase) domain 1"/>
    <property type="match status" value="1"/>
</dbReference>
<dbReference type="PANTHER" id="PTHR38248:SF2">
    <property type="entry name" value="FUNK1 11"/>
    <property type="match status" value="1"/>
</dbReference>
<reference evidence="3 4" key="1">
    <citation type="journal article" date="2018" name="Evol. Lett.">
        <title>Horizontal gene cluster transfer increased hallucinogenic mushroom diversity.</title>
        <authorList>
            <person name="Reynolds H.T."/>
            <person name="Vijayakumar V."/>
            <person name="Gluck-Thaler E."/>
            <person name="Korotkin H.B."/>
            <person name="Matheny P.B."/>
            <person name="Slot J.C."/>
        </authorList>
    </citation>
    <scope>NUCLEOTIDE SEQUENCE [LARGE SCALE GENOMIC DNA]</scope>
    <source>
        <strain evidence="3 4">2631</strain>
    </source>
</reference>